<dbReference type="GO" id="GO:0006325">
    <property type="term" value="P:chromatin organization"/>
    <property type="evidence" value="ECO:0007669"/>
    <property type="project" value="TreeGrafter"/>
</dbReference>
<dbReference type="GO" id="GO:0005634">
    <property type="term" value="C:nucleus"/>
    <property type="evidence" value="ECO:0007669"/>
    <property type="project" value="TreeGrafter"/>
</dbReference>
<reference evidence="2 3" key="1">
    <citation type="journal article" date="2008" name="Nature">
        <title>The Phaeodactylum genome reveals the evolutionary history of diatom genomes.</title>
        <authorList>
            <person name="Bowler C."/>
            <person name="Allen A.E."/>
            <person name="Badger J.H."/>
            <person name="Grimwood J."/>
            <person name="Jabbari K."/>
            <person name="Kuo A."/>
            <person name="Maheswari U."/>
            <person name="Martens C."/>
            <person name="Maumus F."/>
            <person name="Otillar R.P."/>
            <person name="Rayko E."/>
            <person name="Salamov A."/>
            <person name="Vandepoele K."/>
            <person name="Beszteri B."/>
            <person name="Gruber A."/>
            <person name="Heijde M."/>
            <person name="Katinka M."/>
            <person name="Mock T."/>
            <person name="Valentin K."/>
            <person name="Verret F."/>
            <person name="Berges J.A."/>
            <person name="Brownlee C."/>
            <person name="Cadoret J.P."/>
            <person name="Chiovitti A."/>
            <person name="Choi C.J."/>
            <person name="Coesel S."/>
            <person name="De Martino A."/>
            <person name="Detter J.C."/>
            <person name="Durkin C."/>
            <person name="Falciatore A."/>
            <person name="Fournet J."/>
            <person name="Haruta M."/>
            <person name="Huysman M.J."/>
            <person name="Jenkins B.D."/>
            <person name="Jiroutova K."/>
            <person name="Jorgensen R.E."/>
            <person name="Joubert Y."/>
            <person name="Kaplan A."/>
            <person name="Kroger N."/>
            <person name="Kroth P.G."/>
            <person name="La Roche J."/>
            <person name="Lindquist E."/>
            <person name="Lommer M."/>
            <person name="Martin-Jezequel V."/>
            <person name="Lopez P.J."/>
            <person name="Lucas S."/>
            <person name="Mangogna M."/>
            <person name="McGinnis K."/>
            <person name="Medlin L.K."/>
            <person name="Montsant A."/>
            <person name="Oudot-Le Secq M.P."/>
            <person name="Napoli C."/>
            <person name="Obornik M."/>
            <person name="Parker M.S."/>
            <person name="Petit J.L."/>
            <person name="Porcel B.M."/>
            <person name="Poulsen N."/>
            <person name="Robison M."/>
            <person name="Rychlewski L."/>
            <person name="Rynearson T.A."/>
            <person name="Schmutz J."/>
            <person name="Shapiro H."/>
            <person name="Siaut M."/>
            <person name="Stanley M."/>
            <person name="Sussman M.R."/>
            <person name="Taylor A.R."/>
            <person name="Vardi A."/>
            <person name="von Dassow P."/>
            <person name="Vyverman W."/>
            <person name="Willis A."/>
            <person name="Wyrwicz L.S."/>
            <person name="Rokhsar D.S."/>
            <person name="Weissenbach J."/>
            <person name="Armbrust E.V."/>
            <person name="Green B.R."/>
            <person name="Van de Peer Y."/>
            <person name="Grigoriev I.V."/>
        </authorList>
    </citation>
    <scope>NUCLEOTIDE SEQUENCE [LARGE SCALE GENOMIC DNA]</scope>
    <source>
        <strain evidence="2 3">CCAP 1055/1</strain>
    </source>
</reference>
<feature type="region of interest" description="Disordered" evidence="1">
    <location>
        <begin position="196"/>
        <end position="230"/>
    </location>
</feature>
<dbReference type="AlphaFoldDB" id="B7FTD1"/>
<protein>
    <submittedName>
        <fullName evidence="2">Uncharacterized protein</fullName>
    </submittedName>
</protein>
<feature type="compositionally biased region" description="Basic and acidic residues" evidence="1">
    <location>
        <begin position="218"/>
        <end position="228"/>
    </location>
</feature>
<dbReference type="OrthoDB" id="76815at2759"/>
<dbReference type="InterPro" id="IPR040031">
    <property type="entry name" value="Codanin-1"/>
</dbReference>
<accession>B7FTD1</accession>
<evidence type="ECO:0000256" key="1">
    <source>
        <dbReference type="SAM" id="MobiDB-lite"/>
    </source>
</evidence>
<keyword evidence="3" id="KW-1185">Reference proteome</keyword>
<dbReference type="HOGENOM" id="CLU_351791_0_0_1"/>
<proteinExistence type="predicted"/>
<evidence type="ECO:0000313" key="2">
    <source>
        <dbReference type="EMBL" id="EEC50635.1"/>
    </source>
</evidence>
<dbReference type="PANTHER" id="PTHR28678:SF1">
    <property type="entry name" value="CODANIN-1"/>
    <property type="match status" value="1"/>
</dbReference>
<dbReference type="InParanoid" id="B7FTD1"/>
<dbReference type="PANTHER" id="PTHR28678">
    <property type="entry name" value="CODANIN-1"/>
    <property type="match status" value="1"/>
</dbReference>
<name>B7FTD1_PHATC</name>
<dbReference type="PaxDb" id="2850-Phatr33046"/>
<dbReference type="GeneID" id="7197274"/>
<dbReference type="EMBL" id="CM000606">
    <property type="protein sequence ID" value="EEC50635.1"/>
    <property type="molecule type" value="Genomic_DNA"/>
</dbReference>
<organism evidence="2 3">
    <name type="scientific">Phaeodactylum tricornutum (strain CCAP 1055/1)</name>
    <dbReference type="NCBI Taxonomy" id="556484"/>
    <lineage>
        <taxon>Eukaryota</taxon>
        <taxon>Sar</taxon>
        <taxon>Stramenopiles</taxon>
        <taxon>Ochrophyta</taxon>
        <taxon>Bacillariophyta</taxon>
        <taxon>Bacillariophyceae</taxon>
        <taxon>Bacillariophycidae</taxon>
        <taxon>Naviculales</taxon>
        <taxon>Phaeodactylaceae</taxon>
        <taxon>Phaeodactylum</taxon>
    </lineage>
</organism>
<dbReference type="RefSeq" id="XP_002177821.1">
    <property type="nucleotide sequence ID" value="XM_002177785.1"/>
</dbReference>
<dbReference type="KEGG" id="pti:PHATRDRAFT_33046"/>
<evidence type="ECO:0000313" key="3">
    <source>
        <dbReference type="Proteomes" id="UP000000759"/>
    </source>
</evidence>
<gene>
    <name evidence="2" type="ORF">PHATRDRAFT_33046</name>
</gene>
<sequence>MKSSNLSQRSLDCPCRNFSSLERISQVLASKSQTQTLIDWLAGKSDESSFEERRPLSCSEKYRCKFRANTSLFILNGVRDACRPFLESVLVSNEGPANPRPSPIVPYEDAFPTLLSTPPPNLPFSSKSLPTHSFQYARSATDKAEKSKPKRRVRPLTISTSGPSAWGEGNLVTASLPVSTTLQQCDVCHPKLPLEMPIPQGKSIPKSARSGATRKTPTKQEKSAHQRMEQTSMTEVQRLIEVYCELVKSALVPSTALELHLLCRMLSVPISDLSNPQSLQDSSFSCVFSSATQCTYFARECLLRLSGILRGYGKSFLIELVRCAPFRVHLPDMVSDFEALIRLDATRVDASLDFSPNSQIPLLTLPFNEERDSRHNYKTREEQALYKNREESRDAFLYQFRSFLNVRGKLVDTGAAEKEIKKIERSSRTVVNGVMGDNVPWFADFFCDLLLQTGLVPLQETDTDLLRIAGKEKLQKLHKRFGSMVPLTEKSTKKLVAERHFRESIPAVAAQQFFPGHQEFFFLFLMSADSFIFGLHLRRVLAQNIKKLAAATTVRDFERQILKMQLLGRFVGVLFFAPNWVSSTTKQQSPSVLLSTALCEISIAGLPMLEMLGEACQNGNLVSFVPWVVEVLKMSIWDRGARNSFEYASSFLVASRLCLMKFLVLDGPRV</sequence>
<feature type="region of interest" description="Disordered" evidence="1">
    <location>
        <begin position="138"/>
        <end position="160"/>
    </location>
</feature>
<dbReference type="Proteomes" id="UP000000759">
    <property type="component" value="Chromosome 2"/>
</dbReference>
<reference evidence="3" key="2">
    <citation type="submission" date="2008-08" db="EMBL/GenBank/DDBJ databases">
        <authorList>
            <consortium name="Diatom Consortium"/>
            <person name="Grigoriev I."/>
            <person name="Grimwood J."/>
            <person name="Kuo A."/>
            <person name="Otillar R.P."/>
            <person name="Salamov A."/>
            <person name="Detter J.C."/>
            <person name="Lindquist E."/>
            <person name="Shapiro H."/>
            <person name="Lucas S."/>
            <person name="Glavina del Rio T."/>
            <person name="Pitluck S."/>
            <person name="Rokhsar D."/>
            <person name="Bowler C."/>
        </authorList>
    </citation>
    <scope>GENOME REANNOTATION</scope>
    <source>
        <strain evidence="3">CCAP 1055/1</strain>
    </source>
</reference>
<dbReference type="eggNOG" id="ENOG502RRAW">
    <property type="taxonomic scope" value="Eukaryota"/>
</dbReference>